<keyword evidence="3 5" id="KW-0067">ATP-binding</keyword>
<dbReference type="Proteomes" id="UP000199515">
    <property type="component" value="Unassembled WGS sequence"/>
</dbReference>
<evidence type="ECO:0000259" key="4">
    <source>
        <dbReference type="PROSITE" id="PS50893"/>
    </source>
</evidence>
<dbReference type="EMBL" id="FNON01000022">
    <property type="protein sequence ID" value="SDZ47389.1"/>
    <property type="molecule type" value="Genomic_DNA"/>
</dbReference>
<sequence length="236" mass="25311">MSTVSIENLHVGYGNSAVLRGLSLEIGTGEILCVTGPSGCGKSTLLRAVAGLLPATSGRILVDGEPVTGTAAGRALVFQDDGLLPWRSVQRNVELPLSIRKVPKGERREVATSWIGQVGLAGYERHLPRELSGGMRQRVQLARTLAGTPRVVLADEPFGALDAQTRTSMQRLLVDVWRAQPMTVVFVTHDVDEALFLGDRVAVLGRDGRLAKVVSSSRPRTDSSVPAERAEILETL</sequence>
<dbReference type="PROSITE" id="PS50893">
    <property type="entry name" value="ABC_TRANSPORTER_2"/>
    <property type="match status" value="1"/>
</dbReference>
<reference evidence="5 6" key="1">
    <citation type="submission" date="2016-10" db="EMBL/GenBank/DDBJ databases">
        <authorList>
            <person name="de Groot N.N."/>
        </authorList>
    </citation>
    <scope>NUCLEOTIDE SEQUENCE [LARGE SCALE GENOMIC DNA]</scope>
    <source>
        <strain evidence="5 6">CPCC 202699</strain>
    </source>
</reference>
<dbReference type="PANTHER" id="PTHR42788:SF13">
    <property type="entry name" value="ALIPHATIC SULFONATES IMPORT ATP-BINDING PROTEIN SSUB"/>
    <property type="match status" value="1"/>
</dbReference>
<gene>
    <name evidence="5" type="ORF">SAMN05421504_12212</name>
</gene>
<dbReference type="Gene3D" id="3.40.50.300">
    <property type="entry name" value="P-loop containing nucleotide triphosphate hydrolases"/>
    <property type="match status" value="1"/>
</dbReference>
<dbReference type="Pfam" id="PF00005">
    <property type="entry name" value="ABC_tran"/>
    <property type="match status" value="1"/>
</dbReference>
<dbReference type="OrthoDB" id="4533303at2"/>
<evidence type="ECO:0000313" key="5">
    <source>
        <dbReference type="EMBL" id="SDZ47389.1"/>
    </source>
</evidence>
<dbReference type="InterPro" id="IPR003593">
    <property type="entry name" value="AAA+_ATPase"/>
</dbReference>
<dbReference type="GO" id="GO:0016887">
    <property type="term" value="F:ATP hydrolysis activity"/>
    <property type="evidence" value="ECO:0007669"/>
    <property type="project" value="InterPro"/>
</dbReference>
<evidence type="ECO:0000256" key="1">
    <source>
        <dbReference type="ARBA" id="ARBA00022448"/>
    </source>
</evidence>
<organism evidence="5 6">
    <name type="scientific">Amycolatopsis xylanica</name>
    <dbReference type="NCBI Taxonomy" id="589385"/>
    <lineage>
        <taxon>Bacteria</taxon>
        <taxon>Bacillati</taxon>
        <taxon>Actinomycetota</taxon>
        <taxon>Actinomycetes</taxon>
        <taxon>Pseudonocardiales</taxon>
        <taxon>Pseudonocardiaceae</taxon>
        <taxon>Amycolatopsis</taxon>
    </lineage>
</organism>
<name>A0A1H3TDG3_9PSEU</name>
<dbReference type="PROSITE" id="PS00211">
    <property type="entry name" value="ABC_TRANSPORTER_1"/>
    <property type="match status" value="1"/>
</dbReference>
<dbReference type="InterPro" id="IPR003439">
    <property type="entry name" value="ABC_transporter-like_ATP-bd"/>
</dbReference>
<dbReference type="AlphaFoldDB" id="A0A1H3TDG3"/>
<evidence type="ECO:0000256" key="3">
    <source>
        <dbReference type="ARBA" id="ARBA00022840"/>
    </source>
</evidence>
<evidence type="ECO:0000313" key="6">
    <source>
        <dbReference type="Proteomes" id="UP000199515"/>
    </source>
</evidence>
<dbReference type="STRING" id="589385.SAMN05421504_12212"/>
<keyword evidence="1" id="KW-0813">Transport</keyword>
<keyword evidence="6" id="KW-1185">Reference proteome</keyword>
<dbReference type="RefSeq" id="WP_091300507.1">
    <property type="nucleotide sequence ID" value="NZ_FNON01000022.1"/>
</dbReference>
<dbReference type="InterPro" id="IPR027417">
    <property type="entry name" value="P-loop_NTPase"/>
</dbReference>
<dbReference type="InterPro" id="IPR050166">
    <property type="entry name" value="ABC_transporter_ATP-bind"/>
</dbReference>
<proteinExistence type="predicted"/>
<dbReference type="InterPro" id="IPR017871">
    <property type="entry name" value="ABC_transporter-like_CS"/>
</dbReference>
<feature type="domain" description="ABC transporter" evidence="4">
    <location>
        <begin position="4"/>
        <end position="231"/>
    </location>
</feature>
<protein>
    <submittedName>
        <fullName evidence="5">NitT/TauT family transport system ATP-binding protein</fullName>
    </submittedName>
</protein>
<dbReference type="GO" id="GO:0005524">
    <property type="term" value="F:ATP binding"/>
    <property type="evidence" value="ECO:0007669"/>
    <property type="project" value="UniProtKB-KW"/>
</dbReference>
<evidence type="ECO:0000256" key="2">
    <source>
        <dbReference type="ARBA" id="ARBA00022741"/>
    </source>
</evidence>
<dbReference type="PANTHER" id="PTHR42788">
    <property type="entry name" value="TAURINE IMPORT ATP-BINDING PROTEIN-RELATED"/>
    <property type="match status" value="1"/>
</dbReference>
<dbReference type="SMART" id="SM00382">
    <property type="entry name" value="AAA"/>
    <property type="match status" value="1"/>
</dbReference>
<dbReference type="SUPFAM" id="SSF52540">
    <property type="entry name" value="P-loop containing nucleoside triphosphate hydrolases"/>
    <property type="match status" value="1"/>
</dbReference>
<accession>A0A1H3TDG3</accession>
<keyword evidence="2" id="KW-0547">Nucleotide-binding</keyword>
<dbReference type="CDD" id="cd03293">
    <property type="entry name" value="ABC_NrtD_SsuB_transporters"/>
    <property type="match status" value="1"/>
</dbReference>